<reference evidence="2" key="1">
    <citation type="submission" date="2022-11" db="UniProtKB">
        <authorList>
            <consortium name="WormBaseParasite"/>
        </authorList>
    </citation>
    <scope>IDENTIFICATION</scope>
</reference>
<evidence type="ECO:0000313" key="1">
    <source>
        <dbReference type="Proteomes" id="UP000887576"/>
    </source>
</evidence>
<accession>A0AC34Q9L8</accession>
<dbReference type="WBParaSite" id="JU765_v2.g14216.t1">
    <property type="protein sequence ID" value="JU765_v2.g14216.t1"/>
    <property type="gene ID" value="JU765_v2.g14216"/>
</dbReference>
<dbReference type="Proteomes" id="UP000887576">
    <property type="component" value="Unplaced"/>
</dbReference>
<organism evidence="1 2">
    <name type="scientific">Panagrolaimus sp. JU765</name>
    <dbReference type="NCBI Taxonomy" id="591449"/>
    <lineage>
        <taxon>Eukaryota</taxon>
        <taxon>Metazoa</taxon>
        <taxon>Ecdysozoa</taxon>
        <taxon>Nematoda</taxon>
        <taxon>Chromadorea</taxon>
        <taxon>Rhabditida</taxon>
        <taxon>Tylenchina</taxon>
        <taxon>Panagrolaimomorpha</taxon>
        <taxon>Panagrolaimoidea</taxon>
        <taxon>Panagrolaimidae</taxon>
        <taxon>Panagrolaimus</taxon>
    </lineage>
</organism>
<proteinExistence type="predicted"/>
<sequence length="1202" mass="138000">MFIFLLLDRPKVIVEPRVNEEYILPFDGNLTLICKIEGNPQIYSYQWTKDGHYLTTTFTNVLFLQNGSSTNAGIYTCQGFNLVGGGDVLEFVVTISEPLKFLKKPPPFIYVNVGENVKIECDGYGYPPPVQYWLRNKTRLSSHILEIQNISSIDGGIYQCILANGDNIAYQNVNLLVKNTVPQCPLNFQIGCFGDTGLNISFNSGFDGGYPQTFQIRSKIRAKHLIQNSKWIVDYPKNNVNFHLIDHKTPFSKIEIWLDAENIKGSTECYFGVHDVCSRLSPPKSLKLNGRNELIWEQVENAEEYLVAAKIGKNEEFIQLAKTKDIKYALHHSINASNPDLVIAVKALHEFYQDSDYSVLGKEQENEGFSKIFVIVSCFLMAIGGFLAYKHNFYNKKTNNEEPVLNAETKMLENDYMSDFQRMASTNTPFSTSTETNTTVERQFRHLTPDTERMSIVTDLFRKHYMDNPEYNKVNIIDERKVLHFDHDLFCHNFVDFLKNLNHQLKEKPGTIDFHAELTELVKFVKKLLMEGLFEKYSSFWPFIMNFLPHLEQKRIKDLCRRQDIGVFWIMESVQDKTLTFQLQSLITAPKYLVNRYYDKKALIRDGGKLSEVLNTMDEIFDNEINFSTKFETITTNGYENIPIANVNDGLTHSFSLSQLPSSKRSYIFSASPTRVDSSIDFSGSIGGDLPVSLSLIEMTRDLPPVDVHDIPANHYDTHFLDIIHEHVSAEQIEENEPEPSVKSEEILVNPHVRFAIDNAPTPEKTPVATRTNSEVSHQLAVDSGTENFSSCEPVSGEFLFDQAEILQLCSTLFEPGEFYRESFRIFKNHATGSPEYRVLTITDRTLYEFIELKRNSHQLTHSVKLNMIDYISVGIDHQCITIHCTGQKFKAEHSEHIVKNFTIETASTEMGKKIIWCIKRACLDALSADGIPKVYTKGTEAMVTVQRFIHKQINSTEPISHHALIYWREAASIGQTDEIEGYIKIRRYKPTLFRSYGEWNDVYASIKGGILYQFTDLSCKEAISVTQLRENLSCVFEVELQNDEKWVLQISSTNQDGEIQLACATRDEMRKWMQAINLSLDIDAQDELVPCTMTICGSSIVLAQEGDNFTIDGFMRALKIFKNIHDVKNFVSLSRNSVYCMILVNQDYSTDWFYVRNETELERLEQTLKMLHCNVRHLEFDREYPFLLPHLHKLQTPFVQG</sequence>
<evidence type="ECO:0000313" key="2">
    <source>
        <dbReference type="WBParaSite" id="JU765_v2.g14216.t1"/>
    </source>
</evidence>
<name>A0AC34Q9L8_9BILA</name>
<protein>
    <submittedName>
        <fullName evidence="2">Uncharacterized protein</fullName>
    </submittedName>
</protein>